<proteinExistence type="predicted"/>
<dbReference type="CDD" id="cd01172">
    <property type="entry name" value="RfaE_like"/>
    <property type="match status" value="1"/>
</dbReference>
<keyword evidence="1" id="KW-0808">Transferase</keyword>
<dbReference type="GO" id="GO:0033785">
    <property type="term" value="F:heptose 7-phosphate kinase activity"/>
    <property type="evidence" value="ECO:0007669"/>
    <property type="project" value="TreeGrafter"/>
</dbReference>
<evidence type="ECO:0000256" key="1">
    <source>
        <dbReference type="ARBA" id="ARBA00022679"/>
    </source>
</evidence>
<dbReference type="PANTHER" id="PTHR46969:SF1">
    <property type="entry name" value="BIFUNCTIONAL PROTEIN HLDE"/>
    <property type="match status" value="1"/>
</dbReference>
<gene>
    <name evidence="4" type="ORF">WT26_07610</name>
</gene>
<evidence type="ECO:0000256" key="2">
    <source>
        <dbReference type="ARBA" id="ARBA00022777"/>
    </source>
</evidence>
<dbReference type="Pfam" id="PF00294">
    <property type="entry name" value="PfkB"/>
    <property type="match status" value="1"/>
</dbReference>
<dbReference type="GO" id="GO:0005829">
    <property type="term" value="C:cytosol"/>
    <property type="evidence" value="ECO:0007669"/>
    <property type="project" value="TreeGrafter"/>
</dbReference>
<dbReference type="InterPro" id="IPR011611">
    <property type="entry name" value="PfkB_dom"/>
</dbReference>
<dbReference type="InterPro" id="IPR011913">
    <property type="entry name" value="RfaE_dom_I"/>
</dbReference>
<dbReference type="AlphaFoldDB" id="A0A1B4PPR8"/>
<dbReference type="EMBL" id="CP013443">
    <property type="protein sequence ID" value="AOK15898.1"/>
    <property type="molecule type" value="Genomic_DNA"/>
</dbReference>
<dbReference type="NCBIfam" id="TIGR02198">
    <property type="entry name" value="rfaE_dom_I"/>
    <property type="match status" value="1"/>
</dbReference>
<dbReference type="InterPro" id="IPR029056">
    <property type="entry name" value="Ribokinase-like"/>
</dbReference>
<reference evidence="4 5" key="1">
    <citation type="submission" date="2015-12" db="EMBL/GenBank/DDBJ databases">
        <title>Diversity of Burkholderia near neighbor genomes.</title>
        <authorList>
            <person name="Sahl J."/>
            <person name="Wagner D."/>
            <person name="Keim P."/>
        </authorList>
    </citation>
    <scope>NUCLEOTIDE SEQUENCE [LARGE SCALE GENOMIC DNA]</scope>
    <source>
        <strain evidence="4 5">MSMB1184WGS</strain>
    </source>
</reference>
<dbReference type="GO" id="GO:0016773">
    <property type="term" value="F:phosphotransferase activity, alcohol group as acceptor"/>
    <property type="evidence" value="ECO:0007669"/>
    <property type="project" value="InterPro"/>
</dbReference>
<dbReference type="PANTHER" id="PTHR46969">
    <property type="entry name" value="BIFUNCTIONAL PROTEIN HLDE"/>
    <property type="match status" value="1"/>
</dbReference>
<dbReference type="RefSeq" id="WP_069269935.1">
    <property type="nucleotide sequence ID" value="NZ_CP013443.1"/>
</dbReference>
<dbReference type="Proteomes" id="UP000094776">
    <property type="component" value="Chromosome 1"/>
</dbReference>
<evidence type="ECO:0000259" key="3">
    <source>
        <dbReference type="Pfam" id="PF00294"/>
    </source>
</evidence>
<feature type="domain" description="Carbohydrate kinase PfkB" evidence="3">
    <location>
        <begin position="10"/>
        <end position="299"/>
    </location>
</feature>
<dbReference type="FunFam" id="3.40.1190.20:FF:000002">
    <property type="entry name" value="Bifunctional protein HldE"/>
    <property type="match status" value="1"/>
</dbReference>
<name>A0A1B4PPR8_BURCE</name>
<organism evidence="4 5">
    <name type="scientific">Burkholderia cepacia</name>
    <name type="common">Pseudomonas cepacia</name>
    <dbReference type="NCBI Taxonomy" id="292"/>
    <lineage>
        <taxon>Bacteria</taxon>
        <taxon>Pseudomonadati</taxon>
        <taxon>Pseudomonadota</taxon>
        <taxon>Betaproteobacteria</taxon>
        <taxon>Burkholderiales</taxon>
        <taxon>Burkholderiaceae</taxon>
        <taxon>Burkholderia</taxon>
        <taxon>Burkholderia cepacia complex</taxon>
    </lineage>
</organism>
<keyword evidence="2" id="KW-0418">Kinase</keyword>
<evidence type="ECO:0000313" key="4">
    <source>
        <dbReference type="EMBL" id="AOK15898.1"/>
    </source>
</evidence>
<dbReference type="Gene3D" id="3.40.1190.20">
    <property type="match status" value="1"/>
</dbReference>
<evidence type="ECO:0000313" key="5">
    <source>
        <dbReference type="Proteomes" id="UP000094776"/>
    </source>
</evidence>
<dbReference type="GO" id="GO:0033786">
    <property type="term" value="F:heptose-1-phosphate adenylyltransferase activity"/>
    <property type="evidence" value="ECO:0007669"/>
    <property type="project" value="TreeGrafter"/>
</dbReference>
<sequence length="309" mass="33228">MAAHSLSSANVIVAGDAMLDRYWFGDSTRISPEAPVPVVHVQSVRETPGGAANVALNVVGLGGRSTLLSVVGDDHDGQTLQRLLEDSNVQCALLRDKSLPTIVKLRLVARNQQVVRADFEKRPDHEILLPLVDMFCDRLPSANAVVFSDYGKGGLSHLRTMMECAIKTKVAILIDPKGSDYSAYRGATAVTPNREEFATVAGRWVDEADFERRAFALRDELELQSLLVTRSEEGMSLFLEGRHIHIPTQAREVFDVSGAGDTVIATMAAALGSGLDIEAAARLANAAAGIVVGKFGTTPISVDELTRHV</sequence>
<accession>A0A1B4PPR8</accession>
<dbReference type="SUPFAM" id="SSF53613">
    <property type="entry name" value="Ribokinase-like"/>
    <property type="match status" value="1"/>
</dbReference>
<protein>
    <recommendedName>
        <fullName evidence="3">Carbohydrate kinase PfkB domain-containing protein</fullName>
    </recommendedName>
</protein>